<proteinExistence type="predicted"/>
<dbReference type="InterPro" id="IPR008966">
    <property type="entry name" value="Adhesion_dom_sf"/>
</dbReference>
<dbReference type="InterPro" id="IPR036937">
    <property type="entry name" value="Adhesion_dom_fimbrial_sf"/>
</dbReference>
<dbReference type="AlphaFoldDB" id="A0A9P6XM18"/>
<organism evidence="1 2">
    <name type="scientific">Rhizopus oryzae</name>
    <name type="common">Mucormycosis agent</name>
    <name type="synonym">Rhizopus arrhizus var. delemar</name>
    <dbReference type="NCBI Taxonomy" id="64495"/>
    <lineage>
        <taxon>Eukaryota</taxon>
        <taxon>Fungi</taxon>
        <taxon>Fungi incertae sedis</taxon>
        <taxon>Mucoromycota</taxon>
        <taxon>Mucoromycotina</taxon>
        <taxon>Mucoromycetes</taxon>
        <taxon>Mucorales</taxon>
        <taxon>Mucorineae</taxon>
        <taxon>Rhizopodaceae</taxon>
        <taxon>Rhizopus</taxon>
    </lineage>
</organism>
<dbReference type="Gene3D" id="2.60.40.1090">
    <property type="entry name" value="Fimbrial-type adhesion domain"/>
    <property type="match status" value="1"/>
</dbReference>
<accession>A0A9P6XM18</accession>
<sequence length="95" mass="10134">MNCNRAIPIELVLTDANLPGNTGSLLTPTANSTAGAVRVELLREGNPVELGKTWTIPLTQDGSQNIPLAARYYREPGTFHGGVVEGQAIITATYR</sequence>
<name>A0A9P6XM18_RHIOR</name>
<protein>
    <recommendedName>
        <fullName evidence="3">Fimbrial-type adhesion domain-containing protein</fullName>
    </recommendedName>
</protein>
<evidence type="ECO:0008006" key="3">
    <source>
        <dbReference type="Google" id="ProtNLM"/>
    </source>
</evidence>
<dbReference type="Proteomes" id="UP000717996">
    <property type="component" value="Unassembled WGS sequence"/>
</dbReference>
<evidence type="ECO:0000313" key="2">
    <source>
        <dbReference type="Proteomes" id="UP000717996"/>
    </source>
</evidence>
<comment type="caution">
    <text evidence="1">The sequence shown here is derived from an EMBL/GenBank/DDBJ whole genome shotgun (WGS) entry which is preliminary data.</text>
</comment>
<dbReference type="SUPFAM" id="SSF49401">
    <property type="entry name" value="Bacterial adhesins"/>
    <property type="match status" value="1"/>
</dbReference>
<dbReference type="EMBL" id="JAANIT010010681">
    <property type="protein sequence ID" value="KAG1524025.1"/>
    <property type="molecule type" value="Genomic_DNA"/>
</dbReference>
<gene>
    <name evidence="1" type="ORF">G6F51_014462</name>
</gene>
<reference evidence="1" key="1">
    <citation type="journal article" date="2020" name="Microb. Genom.">
        <title>Genetic diversity of clinical and environmental Mucorales isolates obtained from an investigation of mucormycosis cases among solid organ transplant recipients.</title>
        <authorList>
            <person name="Nguyen M.H."/>
            <person name="Kaul D."/>
            <person name="Muto C."/>
            <person name="Cheng S.J."/>
            <person name="Richter R.A."/>
            <person name="Bruno V.M."/>
            <person name="Liu G."/>
            <person name="Beyhan S."/>
            <person name="Sundermann A.J."/>
            <person name="Mounaud S."/>
            <person name="Pasculle A.W."/>
            <person name="Nierman W.C."/>
            <person name="Driscoll E."/>
            <person name="Cumbie R."/>
            <person name="Clancy C.J."/>
            <person name="Dupont C.L."/>
        </authorList>
    </citation>
    <scope>NUCLEOTIDE SEQUENCE</scope>
    <source>
        <strain evidence="1">GL16</strain>
    </source>
</reference>
<dbReference type="GO" id="GO:0007155">
    <property type="term" value="P:cell adhesion"/>
    <property type="evidence" value="ECO:0007669"/>
    <property type="project" value="InterPro"/>
</dbReference>
<evidence type="ECO:0000313" key="1">
    <source>
        <dbReference type="EMBL" id="KAG1524025.1"/>
    </source>
</evidence>